<sequence length="343" mass="37605">MAFIFPLETGPQYLFVIWSVLFTAMAIVAVGLRLLARRIADRKLGSDDILMVLSCIVLMAYQVVSILAVVVGGMGYHVDEIANRFGVLPPSEIFTKYLLAMQILWCFNLTLTKAAILTLYTKIFTMRPFVIVAKMTIVVTAFCTTIMIVGSMSVCQPVAYYWDKTILGGTCGDYPALWTANAGISIATSVVTLVLPIPHVWKLQLERNIKIFLIVAFSLGFLTCIAGAVYISMIASYDPSDSTYNALPLMLVAFVEPAMGIALGCVPVLRPLFRRDHYGNRRHTGALKLSGPESSEVSASCLHAKNNSLEALGQHELSAITVKTSWTVQHHGWDSKSVISSKE</sequence>
<keyword evidence="2 6" id="KW-0812">Transmembrane</keyword>
<comment type="caution">
    <text evidence="8">The sequence shown here is derived from an EMBL/GenBank/DDBJ whole genome shotgun (WGS) entry which is preliminary data.</text>
</comment>
<dbReference type="Proteomes" id="UP001444661">
    <property type="component" value="Unassembled WGS sequence"/>
</dbReference>
<keyword evidence="3 6" id="KW-1133">Transmembrane helix</keyword>
<dbReference type="InterPro" id="IPR049326">
    <property type="entry name" value="Rhodopsin_dom_fungi"/>
</dbReference>
<evidence type="ECO:0000256" key="6">
    <source>
        <dbReference type="SAM" id="Phobius"/>
    </source>
</evidence>
<feature type="domain" description="Rhodopsin" evidence="7">
    <location>
        <begin position="32"/>
        <end position="275"/>
    </location>
</feature>
<keyword evidence="9" id="KW-1185">Reference proteome</keyword>
<evidence type="ECO:0000259" key="7">
    <source>
        <dbReference type="Pfam" id="PF20684"/>
    </source>
</evidence>
<feature type="transmembrane region" description="Helical" evidence="6">
    <location>
        <begin position="12"/>
        <end position="36"/>
    </location>
</feature>
<feature type="transmembrane region" description="Helical" evidence="6">
    <location>
        <begin position="48"/>
        <end position="77"/>
    </location>
</feature>
<evidence type="ECO:0000256" key="5">
    <source>
        <dbReference type="ARBA" id="ARBA00038359"/>
    </source>
</evidence>
<protein>
    <recommendedName>
        <fullName evidence="7">Rhodopsin domain-containing protein</fullName>
    </recommendedName>
</protein>
<evidence type="ECO:0000256" key="1">
    <source>
        <dbReference type="ARBA" id="ARBA00004141"/>
    </source>
</evidence>
<dbReference type="InterPro" id="IPR052337">
    <property type="entry name" value="SAT4-like"/>
</dbReference>
<evidence type="ECO:0000256" key="2">
    <source>
        <dbReference type="ARBA" id="ARBA00022692"/>
    </source>
</evidence>
<reference evidence="8 9" key="1">
    <citation type="submission" date="2023-01" db="EMBL/GenBank/DDBJ databases">
        <title>Analysis of 21 Apiospora genomes using comparative genomics revels a genus with tremendous synthesis potential of carbohydrate active enzymes and secondary metabolites.</title>
        <authorList>
            <person name="Sorensen T."/>
        </authorList>
    </citation>
    <scope>NUCLEOTIDE SEQUENCE [LARGE SCALE GENOMIC DNA]</scope>
    <source>
        <strain evidence="8 9">CBS 33761</strain>
    </source>
</reference>
<comment type="similarity">
    <text evidence="5">Belongs to the SAT4 family.</text>
</comment>
<dbReference type="EMBL" id="JAQQWK010000014">
    <property type="protein sequence ID" value="KAK8016853.1"/>
    <property type="molecule type" value="Genomic_DNA"/>
</dbReference>
<evidence type="ECO:0000256" key="4">
    <source>
        <dbReference type="ARBA" id="ARBA00023136"/>
    </source>
</evidence>
<comment type="subcellular location">
    <subcellularLocation>
        <location evidence="1">Membrane</location>
        <topology evidence="1">Multi-pass membrane protein</topology>
    </subcellularLocation>
</comment>
<accession>A0ABR1RPK4</accession>
<name>A0ABR1RPK4_9PEZI</name>
<evidence type="ECO:0000256" key="3">
    <source>
        <dbReference type="ARBA" id="ARBA00022989"/>
    </source>
</evidence>
<feature type="transmembrane region" description="Helical" evidence="6">
    <location>
        <begin position="174"/>
        <end position="197"/>
    </location>
</feature>
<proteinExistence type="inferred from homology"/>
<keyword evidence="4 6" id="KW-0472">Membrane</keyword>
<dbReference type="PANTHER" id="PTHR33048">
    <property type="entry name" value="PTH11-LIKE INTEGRAL MEMBRANE PROTEIN (AFU_ORTHOLOGUE AFUA_5G11245)"/>
    <property type="match status" value="1"/>
</dbReference>
<feature type="transmembrane region" description="Helical" evidence="6">
    <location>
        <begin position="251"/>
        <end position="273"/>
    </location>
</feature>
<gene>
    <name evidence="8" type="ORF">PG993_015042</name>
</gene>
<feature type="transmembrane region" description="Helical" evidence="6">
    <location>
        <begin position="209"/>
        <end position="231"/>
    </location>
</feature>
<dbReference type="PANTHER" id="PTHR33048:SF57">
    <property type="entry name" value="INTEGRAL MEMBRANE PROTEIN-RELATED"/>
    <property type="match status" value="1"/>
</dbReference>
<feature type="transmembrane region" description="Helical" evidence="6">
    <location>
        <begin position="132"/>
        <end position="154"/>
    </location>
</feature>
<evidence type="ECO:0000313" key="8">
    <source>
        <dbReference type="EMBL" id="KAK8016853.1"/>
    </source>
</evidence>
<organism evidence="8 9">
    <name type="scientific">Apiospora rasikravindrae</name>
    <dbReference type="NCBI Taxonomy" id="990691"/>
    <lineage>
        <taxon>Eukaryota</taxon>
        <taxon>Fungi</taxon>
        <taxon>Dikarya</taxon>
        <taxon>Ascomycota</taxon>
        <taxon>Pezizomycotina</taxon>
        <taxon>Sordariomycetes</taxon>
        <taxon>Xylariomycetidae</taxon>
        <taxon>Amphisphaeriales</taxon>
        <taxon>Apiosporaceae</taxon>
        <taxon>Apiospora</taxon>
    </lineage>
</organism>
<evidence type="ECO:0000313" key="9">
    <source>
        <dbReference type="Proteomes" id="UP001444661"/>
    </source>
</evidence>
<dbReference type="Pfam" id="PF20684">
    <property type="entry name" value="Fung_rhodopsin"/>
    <property type="match status" value="1"/>
</dbReference>
<feature type="transmembrane region" description="Helical" evidence="6">
    <location>
        <begin position="97"/>
        <end position="120"/>
    </location>
</feature>